<evidence type="ECO:0000313" key="17">
    <source>
        <dbReference type="EMBL" id="KAK7503044.1"/>
    </source>
</evidence>
<dbReference type="Pfam" id="PF00005">
    <property type="entry name" value="ABC_tran"/>
    <property type="match status" value="2"/>
</dbReference>
<dbReference type="InterPro" id="IPR017871">
    <property type="entry name" value="ABC_transporter-like_CS"/>
</dbReference>
<evidence type="ECO:0000256" key="4">
    <source>
        <dbReference type="ARBA" id="ARBA00022554"/>
    </source>
</evidence>
<feature type="transmembrane region" description="Helical" evidence="14">
    <location>
        <begin position="1063"/>
        <end position="1083"/>
    </location>
</feature>
<keyword evidence="8" id="KW-0067">ATP-binding</keyword>
<keyword evidence="5 14" id="KW-0812">Transmembrane</keyword>
<evidence type="ECO:0000256" key="14">
    <source>
        <dbReference type="SAM" id="Phobius"/>
    </source>
</evidence>
<evidence type="ECO:0000313" key="18">
    <source>
        <dbReference type="Proteomes" id="UP001519460"/>
    </source>
</evidence>
<dbReference type="GO" id="GO:0005774">
    <property type="term" value="C:vacuolar membrane"/>
    <property type="evidence" value="ECO:0007669"/>
    <property type="project" value="UniProtKB-SubCell"/>
</dbReference>
<feature type="transmembrane region" description="Helical" evidence="14">
    <location>
        <begin position="1005"/>
        <end position="1022"/>
    </location>
</feature>
<dbReference type="Proteomes" id="UP001519460">
    <property type="component" value="Unassembled WGS sequence"/>
</dbReference>
<organism evidence="17 18">
    <name type="scientific">Batillaria attramentaria</name>
    <dbReference type="NCBI Taxonomy" id="370345"/>
    <lineage>
        <taxon>Eukaryota</taxon>
        <taxon>Metazoa</taxon>
        <taxon>Spiralia</taxon>
        <taxon>Lophotrochozoa</taxon>
        <taxon>Mollusca</taxon>
        <taxon>Gastropoda</taxon>
        <taxon>Caenogastropoda</taxon>
        <taxon>Sorbeoconcha</taxon>
        <taxon>Cerithioidea</taxon>
        <taxon>Batillariidae</taxon>
        <taxon>Batillaria</taxon>
    </lineage>
</organism>
<keyword evidence="4" id="KW-0926">Vacuole</keyword>
<feature type="transmembrane region" description="Helical" evidence="14">
    <location>
        <begin position="432"/>
        <end position="452"/>
    </location>
</feature>
<dbReference type="FunFam" id="3.40.50.300:FF:000074">
    <property type="entry name" value="Multidrug resistance-associated protein 5 isoform 1"/>
    <property type="match status" value="1"/>
</dbReference>
<evidence type="ECO:0000256" key="9">
    <source>
        <dbReference type="ARBA" id="ARBA00022989"/>
    </source>
</evidence>
<dbReference type="InterPro" id="IPR050173">
    <property type="entry name" value="ABC_transporter_C-like"/>
</dbReference>
<dbReference type="GO" id="GO:0000323">
    <property type="term" value="C:lytic vacuole"/>
    <property type="evidence" value="ECO:0007669"/>
    <property type="project" value="UniProtKB-ARBA"/>
</dbReference>
<dbReference type="FunFam" id="3.40.50.300:FF:000997">
    <property type="entry name" value="Multidrug resistance-associated protein 1"/>
    <property type="match status" value="1"/>
</dbReference>
<protein>
    <recommendedName>
        <fullName evidence="11">ABC-type glutathione-S-conjugate transporter</fullName>
        <ecNumber evidence="11">7.6.2.3</ecNumber>
    </recommendedName>
</protein>
<dbReference type="Pfam" id="PF00664">
    <property type="entry name" value="ABC_membrane"/>
    <property type="match status" value="2"/>
</dbReference>
<evidence type="ECO:0000259" key="15">
    <source>
        <dbReference type="PROSITE" id="PS50893"/>
    </source>
</evidence>
<keyword evidence="6" id="KW-0677">Repeat</keyword>
<keyword evidence="7" id="KW-0547">Nucleotide-binding</keyword>
<feature type="transmembrane region" description="Helical" evidence="14">
    <location>
        <begin position="90"/>
        <end position="109"/>
    </location>
</feature>
<evidence type="ECO:0000256" key="1">
    <source>
        <dbReference type="ARBA" id="ARBA00004128"/>
    </source>
</evidence>
<dbReference type="GO" id="GO:0015431">
    <property type="term" value="F:ABC-type glutathione S-conjugate transporter activity"/>
    <property type="evidence" value="ECO:0007669"/>
    <property type="project" value="UniProtKB-EC"/>
</dbReference>
<evidence type="ECO:0000256" key="6">
    <source>
        <dbReference type="ARBA" id="ARBA00022737"/>
    </source>
</evidence>
<feature type="transmembrane region" description="Helical" evidence="14">
    <location>
        <begin position="543"/>
        <end position="563"/>
    </location>
</feature>
<evidence type="ECO:0000256" key="12">
    <source>
        <dbReference type="ARBA" id="ARBA00047523"/>
    </source>
</evidence>
<dbReference type="GO" id="GO:0005524">
    <property type="term" value="F:ATP binding"/>
    <property type="evidence" value="ECO:0007669"/>
    <property type="project" value="UniProtKB-KW"/>
</dbReference>
<feature type="transmembrane region" description="Helical" evidence="14">
    <location>
        <begin position="409"/>
        <end position="426"/>
    </location>
</feature>
<dbReference type="InterPro" id="IPR036640">
    <property type="entry name" value="ABC1_TM_sf"/>
</dbReference>
<dbReference type="InterPro" id="IPR011527">
    <property type="entry name" value="ABC1_TM_dom"/>
</dbReference>
<dbReference type="FunFam" id="1.20.1560.10:FF:000001">
    <property type="entry name" value="ATP-binding cassette subfamily C member 1"/>
    <property type="match status" value="1"/>
</dbReference>
<dbReference type="PANTHER" id="PTHR24223:SF443">
    <property type="entry name" value="MULTIDRUG-RESISTANCE LIKE PROTEIN 1, ISOFORM I"/>
    <property type="match status" value="1"/>
</dbReference>
<feature type="domain" description="ABC transmembrane type-1" evidence="16">
    <location>
        <begin position="298"/>
        <end position="575"/>
    </location>
</feature>
<comment type="catalytic activity">
    <reaction evidence="12">
        <text>leukotriene C4(in) + ATP + H2O = leukotriene C4(out) + ADP + phosphate + H(+)</text>
        <dbReference type="Rhea" id="RHEA:38963"/>
        <dbReference type="ChEBI" id="CHEBI:15377"/>
        <dbReference type="ChEBI" id="CHEBI:15378"/>
        <dbReference type="ChEBI" id="CHEBI:30616"/>
        <dbReference type="ChEBI" id="CHEBI:43474"/>
        <dbReference type="ChEBI" id="CHEBI:57973"/>
        <dbReference type="ChEBI" id="CHEBI:456216"/>
    </reaction>
    <physiologicalReaction direction="left-to-right" evidence="12">
        <dbReference type="Rhea" id="RHEA:38964"/>
    </physiologicalReaction>
</comment>
<sequence length="1480" mass="166473">DTDLTWKGDWPQFTPCFQHTVLVWIPCGYLWITSLFYVIYLSSRPKNLLPHTLLFLAKVFTAGALFVLRVVQMIYSVDQQQDASQFTAEVSGYVIHLVTLGLVVFLLVLEKRKGVITSLVLFFFWFIAIVVDIIPFYTKIILENGNREVAASVLSRITFWWINRLLVDGYKGLKEENLCPLNPRDTTATTLPVFQARLQQEINKHKTQEQDFSSSWFTDKLTTPMKLRSRRPKVDEKTHLIPDKNGLYIEDHDVAAKSDSNINGGGKLGGPTKAEGKVSILRVILKTFWWQILTIHSLMILQTVAVLSSPLLLREMIEFTEQPEEATWKGYVYAVGMFVTSTLQSLAQHICLFYTTCLAIRVSASITSTVYRKALTMNSEARRESTVGEIVNLMSVDARNLEMYTTFSFWMWMSPVWTIVALYLLYTTVGVSMFAGLAFMVVLFTANTVLMNKLRLYQKAMMKVRDKRVKVINEVLNGIKILKLYAWEPSFEEKVTKIREEEVGILLKSSIIDSFLTFAWTAALYWMTLFTFMTFVYVDNSHYLNASISFVALSYFNIIKLAVNVMPIMIREGVKCIVSIGRIDKFLNTPDLDTSTVSHDPDNSEFILRTRYKCNHAPEFINVRVERGSLVAVVGQVGAGKSSLLSAMLGEMEAVSGTVNISGSVAYVPQQAWIQNDSLRNNVLFGREMDADRYDEVLDACALKPDLEILAAGDETEIGEKGINLSGGQKQRVSVARAVYSDADVILLDDPLSAVDSHVGKHIFQRVVADGGMLDGKTRILVTHGLQWLPKVDRIVVMTEVQEVKREMLQRLVSVTSDAESSADESTKEKIIKKLQRESESDHHDVRRRKRSRGESESSTVVSYRRHDSERKAADEEVKVNMEKSKLIEEESVESGRVSLSVYMELARALGGRYALLMLVLFTIYNIASLGGNLWLSAWTDDTELSNSSLPADSSRRQDLNSFYLGVYAALGVAQTVFVVIYSVIMAFRHIHASKLLHRKMLQRLLRAPMSFFDTTPLGRIVNRFSQDMDMMDNEICLDVEIWVDNVEKVLSTVVAISYTTPIFLAVFAPAFIIYYVIMRYYIGTSCQIRRYQSKKRSPIYSHFGESLTGAHVIRAYGAQQRFIQQSEDRVDACQTCTYNANAAARWLGVRLDFVGSLLILAAALFTVGSRDTLSAGVVGLSLTYAMQITGTMNMVVRISTEMETNIVSVERIAQYTRVSTEAPWTKTPRPRPDWPQHGRICFHDYSTRYRPGLDLVLHQISCDIKPGEKVGIVGRTGAGKSSLTLAMFRLIEAAGGRVTVDDVDIASVGLHDLRQNLNILPQDPVIFDGTIRMNLDPFGACSDQQIWVALEQAHLKQYVQGLPDQLDHTCGEGGENLSVGQRQLLCLARALLRKTKILVLDEATAAVDMETDDVLQQTIRKAFADCTVMTIAHRINTVMDYDRILVLDGGKIAEFDSPTVLLQDPNSAFYKMAKDAGLL</sequence>
<evidence type="ECO:0000256" key="11">
    <source>
        <dbReference type="ARBA" id="ARBA00024220"/>
    </source>
</evidence>
<gene>
    <name evidence="17" type="ORF">BaRGS_00005670</name>
</gene>
<accession>A0ABD0LTV6</accession>
<dbReference type="InterPro" id="IPR056227">
    <property type="entry name" value="TMD0_ABC"/>
</dbReference>
<feature type="transmembrane region" description="Helical" evidence="14">
    <location>
        <begin position="20"/>
        <end position="41"/>
    </location>
</feature>
<feature type="compositionally biased region" description="Basic and acidic residues" evidence="13">
    <location>
        <begin position="865"/>
        <end position="876"/>
    </location>
</feature>
<evidence type="ECO:0000256" key="10">
    <source>
        <dbReference type="ARBA" id="ARBA00023136"/>
    </source>
</evidence>
<evidence type="ECO:0000256" key="3">
    <source>
        <dbReference type="ARBA" id="ARBA00022448"/>
    </source>
</evidence>
<feature type="transmembrane region" description="Helical" evidence="14">
    <location>
        <begin position="116"/>
        <end position="137"/>
    </location>
</feature>
<comment type="similarity">
    <text evidence="2">Belongs to the ABC transporter superfamily. ABCC family. Conjugate transporter (TC 3.A.1.208) subfamily.</text>
</comment>
<feature type="transmembrane region" description="Helical" evidence="14">
    <location>
        <begin position="288"/>
        <end position="311"/>
    </location>
</feature>
<feature type="domain" description="ABC transporter" evidence="15">
    <location>
        <begin position="587"/>
        <end position="825"/>
    </location>
</feature>
<feature type="compositionally biased region" description="Basic and acidic residues" evidence="13">
    <location>
        <begin position="825"/>
        <end position="845"/>
    </location>
</feature>
<dbReference type="SMART" id="SM00382">
    <property type="entry name" value="AAA"/>
    <property type="match status" value="2"/>
</dbReference>
<dbReference type="InterPro" id="IPR003439">
    <property type="entry name" value="ABC_transporter-like_ATP-bd"/>
</dbReference>
<feature type="transmembrane region" description="Helical" evidence="14">
    <location>
        <begin position="963"/>
        <end position="985"/>
    </location>
</feature>
<evidence type="ECO:0000259" key="16">
    <source>
        <dbReference type="PROSITE" id="PS50929"/>
    </source>
</evidence>
<evidence type="ECO:0000256" key="13">
    <source>
        <dbReference type="SAM" id="MobiDB-lite"/>
    </source>
</evidence>
<dbReference type="PANTHER" id="PTHR24223">
    <property type="entry name" value="ATP-BINDING CASSETTE SUB-FAMILY C"/>
    <property type="match status" value="1"/>
</dbReference>
<dbReference type="EC" id="7.6.2.3" evidence="11"/>
<dbReference type="EMBL" id="JACVVK020000022">
    <property type="protein sequence ID" value="KAK7503044.1"/>
    <property type="molecule type" value="Genomic_DNA"/>
</dbReference>
<dbReference type="Gene3D" id="1.20.1560.10">
    <property type="entry name" value="ABC transporter type 1, transmembrane domain"/>
    <property type="match status" value="2"/>
</dbReference>
<keyword evidence="9 14" id="KW-1133">Transmembrane helix</keyword>
<dbReference type="InterPro" id="IPR027417">
    <property type="entry name" value="P-loop_NTPase"/>
</dbReference>
<keyword evidence="18" id="KW-1185">Reference proteome</keyword>
<evidence type="ECO:0000256" key="5">
    <source>
        <dbReference type="ARBA" id="ARBA00022692"/>
    </source>
</evidence>
<feature type="transmembrane region" description="Helical" evidence="14">
    <location>
        <begin position="1148"/>
        <end position="1168"/>
    </location>
</feature>
<name>A0ABD0LTV6_9CAEN</name>
<dbReference type="CDD" id="cd03244">
    <property type="entry name" value="ABCC_MRP_domain2"/>
    <property type="match status" value="1"/>
</dbReference>
<comment type="subcellular location">
    <subcellularLocation>
        <location evidence="1">Vacuole membrane</location>
        <topology evidence="1">Multi-pass membrane protein</topology>
    </subcellularLocation>
</comment>
<dbReference type="CDD" id="cd18595">
    <property type="entry name" value="ABC_6TM_MRP1_2_3_6_D1_like"/>
    <property type="match status" value="1"/>
</dbReference>
<dbReference type="PROSITE" id="PS50929">
    <property type="entry name" value="ABC_TM1F"/>
    <property type="match status" value="2"/>
</dbReference>
<dbReference type="SUPFAM" id="SSF90123">
    <property type="entry name" value="ABC transporter transmembrane region"/>
    <property type="match status" value="2"/>
</dbReference>
<dbReference type="InterPro" id="IPR003593">
    <property type="entry name" value="AAA+_ATPase"/>
</dbReference>
<dbReference type="Gene3D" id="3.40.50.300">
    <property type="entry name" value="P-loop containing nucleotide triphosphate hydrolases"/>
    <property type="match status" value="2"/>
</dbReference>
<feature type="domain" description="ABC transmembrane type-1" evidence="16">
    <location>
        <begin position="916"/>
        <end position="1205"/>
    </location>
</feature>
<feature type="transmembrane region" description="Helical" evidence="14">
    <location>
        <begin position="515"/>
        <end position="537"/>
    </location>
</feature>
<keyword evidence="3" id="KW-0813">Transport</keyword>
<feature type="domain" description="ABC transporter" evidence="15">
    <location>
        <begin position="1241"/>
        <end position="1475"/>
    </location>
</feature>
<proteinExistence type="inferred from homology"/>
<dbReference type="Pfam" id="PF24357">
    <property type="entry name" value="TMD0_ABC"/>
    <property type="match status" value="1"/>
</dbReference>
<evidence type="ECO:0000256" key="7">
    <source>
        <dbReference type="ARBA" id="ARBA00022741"/>
    </source>
</evidence>
<evidence type="ECO:0000256" key="2">
    <source>
        <dbReference type="ARBA" id="ARBA00009726"/>
    </source>
</evidence>
<evidence type="ECO:0000256" key="8">
    <source>
        <dbReference type="ARBA" id="ARBA00022840"/>
    </source>
</evidence>
<feature type="region of interest" description="Disordered" evidence="13">
    <location>
        <begin position="815"/>
        <end position="876"/>
    </location>
</feature>
<dbReference type="PROSITE" id="PS50893">
    <property type="entry name" value="ABC_TRANSPORTER_2"/>
    <property type="match status" value="2"/>
</dbReference>
<feature type="transmembrane region" description="Helical" evidence="14">
    <location>
        <begin position="53"/>
        <end position="75"/>
    </location>
</feature>
<keyword evidence="10 14" id="KW-0472">Membrane</keyword>
<dbReference type="CDD" id="cd03250">
    <property type="entry name" value="ABCC_MRP_domain1"/>
    <property type="match status" value="1"/>
</dbReference>
<dbReference type="PROSITE" id="PS00211">
    <property type="entry name" value="ABC_TRANSPORTER_1"/>
    <property type="match status" value="2"/>
</dbReference>
<comment type="caution">
    <text evidence="17">The sequence shown here is derived from an EMBL/GenBank/DDBJ whole genome shotgun (WGS) entry which is preliminary data.</text>
</comment>
<dbReference type="CDD" id="cd18603">
    <property type="entry name" value="ABC_6TM_MRP1_2_3_6_D2_like"/>
    <property type="match status" value="1"/>
</dbReference>
<dbReference type="SUPFAM" id="SSF52540">
    <property type="entry name" value="P-loop containing nucleoside triphosphate hydrolases"/>
    <property type="match status" value="2"/>
</dbReference>
<feature type="non-terminal residue" evidence="17">
    <location>
        <position position="1"/>
    </location>
</feature>
<feature type="transmembrane region" description="Helical" evidence="14">
    <location>
        <begin position="914"/>
        <end position="936"/>
    </location>
</feature>
<dbReference type="FunFam" id="1.20.1560.10:FF:000020">
    <property type="entry name" value="ABC metal ion transporter"/>
    <property type="match status" value="1"/>
</dbReference>
<reference evidence="17 18" key="1">
    <citation type="journal article" date="2023" name="Sci. Data">
        <title>Genome assembly of the Korean intertidal mud-creeper Batillaria attramentaria.</title>
        <authorList>
            <person name="Patra A.K."/>
            <person name="Ho P.T."/>
            <person name="Jun S."/>
            <person name="Lee S.J."/>
            <person name="Kim Y."/>
            <person name="Won Y.J."/>
        </authorList>
    </citation>
    <scope>NUCLEOTIDE SEQUENCE [LARGE SCALE GENOMIC DNA]</scope>
    <source>
        <strain evidence="17">Wonlab-2016</strain>
    </source>
</reference>